<name>A0A6A6D287_ZASCE</name>
<evidence type="ECO:0000313" key="2">
    <source>
        <dbReference type="EMBL" id="KAF2173534.1"/>
    </source>
</evidence>
<feature type="region of interest" description="Disordered" evidence="1">
    <location>
        <begin position="172"/>
        <end position="201"/>
    </location>
</feature>
<dbReference type="RefSeq" id="XP_033674423.1">
    <property type="nucleotide sequence ID" value="XM_033810957.1"/>
</dbReference>
<feature type="compositionally biased region" description="Basic and acidic residues" evidence="1">
    <location>
        <begin position="178"/>
        <end position="194"/>
    </location>
</feature>
<proteinExistence type="predicted"/>
<gene>
    <name evidence="2" type="ORF">M409DRAFT_48496</name>
</gene>
<protein>
    <submittedName>
        <fullName evidence="2">Uncharacterized protein</fullName>
    </submittedName>
</protein>
<dbReference type="AlphaFoldDB" id="A0A6A6D287"/>
<reference evidence="2" key="1">
    <citation type="journal article" date="2020" name="Stud. Mycol.">
        <title>101 Dothideomycetes genomes: a test case for predicting lifestyles and emergence of pathogens.</title>
        <authorList>
            <person name="Haridas S."/>
            <person name="Albert R."/>
            <person name="Binder M."/>
            <person name="Bloem J."/>
            <person name="Labutti K."/>
            <person name="Salamov A."/>
            <person name="Andreopoulos B."/>
            <person name="Baker S."/>
            <person name="Barry K."/>
            <person name="Bills G."/>
            <person name="Bluhm B."/>
            <person name="Cannon C."/>
            <person name="Castanera R."/>
            <person name="Culley D."/>
            <person name="Daum C."/>
            <person name="Ezra D."/>
            <person name="Gonzalez J."/>
            <person name="Henrissat B."/>
            <person name="Kuo A."/>
            <person name="Liang C."/>
            <person name="Lipzen A."/>
            <person name="Lutzoni F."/>
            <person name="Magnuson J."/>
            <person name="Mondo S."/>
            <person name="Nolan M."/>
            <person name="Ohm R."/>
            <person name="Pangilinan J."/>
            <person name="Park H.-J."/>
            <person name="Ramirez L."/>
            <person name="Alfaro M."/>
            <person name="Sun H."/>
            <person name="Tritt A."/>
            <person name="Yoshinaga Y."/>
            <person name="Zwiers L.-H."/>
            <person name="Turgeon B."/>
            <person name="Goodwin S."/>
            <person name="Spatafora J."/>
            <person name="Crous P."/>
            <person name="Grigoriev I."/>
        </authorList>
    </citation>
    <scope>NUCLEOTIDE SEQUENCE</scope>
    <source>
        <strain evidence="2">ATCC 36951</strain>
    </source>
</reference>
<keyword evidence="3" id="KW-1185">Reference proteome</keyword>
<dbReference type="Proteomes" id="UP000799537">
    <property type="component" value="Unassembled WGS sequence"/>
</dbReference>
<organism evidence="2 3">
    <name type="scientific">Zasmidium cellare ATCC 36951</name>
    <dbReference type="NCBI Taxonomy" id="1080233"/>
    <lineage>
        <taxon>Eukaryota</taxon>
        <taxon>Fungi</taxon>
        <taxon>Dikarya</taxon>
        <taxon>Ascomycota</taxon>
        <taxon>Pezizomycotina</taxon>
        <taxon>Dothideomycetes</taxon>
        <taxon>Dothideomycetidae</taxon>
        <taxon>Mycosphaerellales</taxon>
        <taxon>Mycosphaerellaceae</taxon>
        <taxon>Zasmidium</taxon>
    </lineage>
</organism>
<accession>A0A6A6D287</accession>
<evidence type="ECO:0000313" key="3">
    <source>
        <dbReference type="Proteomes" id="UP000799537"/>
    </source>
</evidence>
<dbReference type="GeneID" id="54564229"/>
<dbReference type="EMBL" id="ML993579">
    <property type="protein sequence ID" value="KAF2173534.1"/>
    <property type="molecule type" value="Genomic_DNA"/>
</dbReference>
<dbReference type="OrthoDB" id="10513010at2759"/>
<sequence>MPEWTRHSSGDVCARTSETMEGVDLVKGKKWPQSMSSTSTKLQTPHHVLDTHQELYQAYLNKIIQSAQKSHGEQLLKFEGEKGASINFKLLLEHAMAGMKQDREAFTTEEFDEAIRGCKVKSPIVGTPNMPSMPKMVASRDCKAQRPPGLAATHPSSYTQQIQHAQKTIPFSPAPKKIKLEPGIKSEPKPEPTPRKPQPFWEQIHDPKYLTSRETLDNPMYRHLSSDTMPDEPKVISPTFMIALPLGTLIEGANYWSTKDQQPRDPPNA</sequence>
<evidence type="ECO:0000256" key="1">
    <source>
        <dbReference type="SAM" id="MobiDB-lite"/>
    </source>
</evidence>